<reference evidence="2 3" key="1">
    <citation type="journal article" date="2016" name="Nat. Commun.">
        <title>Thousands of microbial genomes shed light on interconnected biogeochemical processes in an aquifer system.</title>
        <authorList>
            <person name="Anantharaman K."/>
            <person name="Brown C.T."/>
            <person name="Hug L.A."/>
            <person name="Sharon I."/>
            <person name="Castelle C.J."/>
            <person name="Probst A.J."/>
            <person name="Thomas B.C."/>
            <person name="Singh A."/>
            <person name="Wilkins M.J."/>
            <person name="Karaoz U."/>
            <person name="Brodie E.L."/>
            <person name="Williams K.H."/>
            <person name="Hubbard S.S."/>
            <person name="Banfield J.F."/>
        </authorList>
    </citation>
    <scope>NUCLEOTIDE SEQUENCE [LARGE SCALE GENOMIC DNA]</scope>
</reference>
<sequence length="162" mass="17701">MNKPINKNQSGVGLIEILVVVSIISITLASLAGVGNFALKIQHRTKQNTIAAFLAVESIEAARAIKDGQWGTLTSFSANTPLHPIKNPSLFQWTLADGEESINGFQRQLLISNVYRDGSFNITTSGGTLDDNTKKITSIVSWNDNGQSRQITLVDYLTNWKP</sequence>
<protein>
    <recommendedName>
        <fullName evidence="4">Type IV pilus modification protein PilV</fullName>
    </recommendedName>
</protein>
<accession>A0A1G2FS14</accession>
<evidence type="ECO:0000313" key="3">
    <source>
        <dbReference type="Proteomes" id="UP000177126"/>
    </source>
</evidence>
<evidence type="ECO:0000313" key="2">
    <source>
        <dbReference type="EMBL" id="OGZ40597.1"/>
    </source>
</evidence>
<evidence type="ECO:0000256" key="1">
    <source>
        <dbReference type="SAM" id="Phobius"/>
    </source>
</evidence>
<evidence type="ECO:0008006" key="4">
    <source>
        <dbReference type="Google" id="ProtNLM"/>
    </source>
</evidence>
<organism evidence="2 3">
    <name type="scientific">Candidatus Portnoybacteria bacterium RIFCSPLOWO2_02_FULL_39_11</name>
    <dbReference type="NCBI Taxonomy" id="1802001"/>
    <lineage>
        <taxon>Bacteria</taxon>
        <taxon>Candidatus Portnoyibacteriota</taxon>
    </lineage>
</organism>
<name>A0A1G2FS14_9BACT</name>
<keyword evidence="1" id="KW-0812">Transmembrane</keyword>
<dbReference type="AlphaFoldDB" id="A0A1G2FS14"/>
<dbReference type="NCBIfam" id="TIGR02532">
    <property type="entry name" value="IV_pilin_GFxxxE"/>
    <property type="match status" value="1"/>
</dbReference>
<gene>
    <name evidence="2" type="ORF">A3B04_02510</name>
</gene>
<keyword evidence="1" id="KW-1133">Transmembrane helix</keyword>
<dbReference type="Proteomes" id="UP000177126">
    <property type="component" value="Unassembled WGS sequence"/>
</dbReference>
<proteinExistence type="predicted"/>
<dbReference type="Pfam" id="PF07963">
    <property type="entry name" value="N_methyl"/>
    <property type="match status" value="1"/>
</dbReference>
<dbReference type="EMBL" id="MHNF01000029">
    <property type="protein sequence ID" value="OGZ40597.1"/>
    <property type="molecule type" value="Genomic_DNA"/>
</dbReference>
<dbReference type="InterPro" id="IPR012902">
    <property type="entry name" value="N_methyl_site"/>
</dbReference>
<comment type="caution">
    <text evidence="2">The sequence shown here is derived from an EMBL/GenBank/DDBJ whole genome shotgun (WGS) entry which is preliminary data.</text>
</comment>
<keyword evidence="1" id="KW-0472">Membrane</keyword>
<feature type="transmembrane region" description="Helical" evidence="1">
    <location>
        <begin position="12"/>
        <end position="39"/>
    </location>
</feature>